<dbReference type="InterPro" id="IPR021255">
    <property type="entry name" value="DUF2807"/>
</dbReference>
<feature type="domain" description="Putative auto-transporter adhesin head GIN" evidence="1">
    <location>
        <begin position="42"/>
        <end position="239"/>
    </location>
</feature>
<comment type="caution">
    <text evidence="2">The sequence shown here is derived from an EMBL/GenBank/DDBJ whole genome shotgun (WGS) entry which is preliminary data.</text>
</comment>
<dbReference type="Proteomes" id="UP001203342">
    <property type="component" value="Unassembled WGS sequence"/>
</dbReference>
<evidence type="ECO:0000313" key="2">
    <source>
        <dbReference type="EMBL" id="MCL9769472.1"/>
    </source>
</evidence>
<proteinExistence type="predicted"/>
<name>A0ABT0TF30_9FLAO</name>
<dbReference type="Pfam" id="PF10988">
    <property type="entry name" value="DUF2807"/>
    <property type="match status" value="1"/>
</dbReference>
<accession>A0ABT0TF30</accession>
<dbReference type="RefSeq" id="WP_250580336.1">
    <property type="nucleotide sequence ID" value="NZ_JAMLJN010000002.1"/>
</dbReference>
<protein>
    <submittedName>
        <fullName evidence="2">DUF2807 domain-containing protein</fullName>
    </submittedName>
</protein>
<sequence length="257" mass="28546">MRKITLHIVTLCLLIMVTGCGISEDCFKGNGNQITQMFPLENFTKIKVYEGVGLVIKEGPNYDVKIVTSENIIDDLEVSLSGDMLVVKDNSTCNIARDYGPTKVYVTVPDGTILPLIQELELHCKTEQKIETEGVLHSPIIRLFSIGDDGDGAGTGDFYIQVINDQLVIESNGVSNFYVTGQCEEMLLNFYFGNGRFYGENLIGQNIKVFHRGSNDMFVYPIQKIEGKICATGNVVLENIPTIISVAELFRGRIIIY</sequence>
<keyword evidence="3" id="KW-1185">Reference proteome</keyword>
<gene>
    <name evidence="2" type="ORF">NAT47_03495</name>
</gene>
<evidence type="ECO:0000313" key="3">
    <source>
        <dbReference type="Proteomes" id="UP001203342"/>
    </source>
</evidence>
<reference evidence="2 3" key="1">
    <citation type="submission" date="2022-05" db="EMBL/GenBank/DDBJ databases">
        <title>Flavobacterium sp., isolated from activated sludge.</title>
        <authorList>
            <person name="Ran Q."/>
        </authorList>
    </citation>
    <scope>NUCLEOTIDE SEQUENCE [LARGE SCALE GENOMIC DNA]</scope>
    <source>
        <strain evidence="2 3">HXWNR69</strain>
    </source>
</reference>
<dbReference type="Gene3D" id="2.160.20.120">
    <property type="match status" value="1"/>
</dbReference>
<evidence type="ECO:0000259" key="1">
    <source>
        <dbReference type="Pfam" id="PF10988"/>
    </source>
</evidence>
<dbReference type="EMBL" id="JAMLJN010000002">
    <property type="protein sequence ID" value="MCL9769472.1"/>
    <property type="molecule type" value="Genomic_DNA"/>
</dbReference>
<dbReference type="PROSITE" id="PS51257">
    <property type="entry name" value="PROKAR_LIPOPROTEIN"/>
    <property type="match status" value="1"/>
</dbReference>
<organism evidence="2 3">
    <name type="scientific">Flavobacterium fragile</name>
    <dbReference type="NCBI Taxonomy" id="2949085"/>
    <lineage>
        <taxon>Bacteria</taxon>
        <taxon>Pseudomonadati</taxon>
        <taxon>Bacteroidota</taxon>
        <taxon>Flavobacteriia</taxon>
        <taxon>Flavobacteriales</taxon>
        <taxon>Flavobacteriaceae</taxon>
        <taxon>Flavobacterium</taxon>
    </lineage>
</organism>